<organism evidence="2 3">
    <name type="scientific">Rhipicephalus microplus</name>
    <name type="common">Cattle tick</name>
    <name type="synonym">Boophilus microplus</name>
    <dbReference type="NCBI Taxonomy" id="6941"/>
    <lineage>
        <taxon>Eukaryota</taxon>
        <taxon>Metazoa</taxon>
        <taxon>Ecdysozoa</taxon>
        <taxon>Arthropoda</taxon>
        <taxon>Chelicerata</taxon>
        <taxon>Arachnida</taxon>
        <taxon>Acari</taxon>
        <taxon>Parasitiformes</taxon>
        <taxon>Ixodida</taxon>
        <taxon>Ixodoidea</taxon>
        <taxon>Ixodidae</taxon>
        <taxon>Rhipicephalinae</taxon>
        <taxon>Rhipicephalus</taxon>
        <taxon>Boophilus</taxon>
    </lineage>
</organism>
<dbReference type="InterPro" id="IPR052638">
    <property type="entry name" value="PiggyBac_TE-derived"/>
</dbReference>
<dbReference type="Pfam" id="PF13843">
    <property type="entry name" value="DDE_Tnp_1_7"/>
    <property type="match status" value="1"/>
</dbReference>
<gene>
    <name evidence="2" type="ORF">HPB51_005549</name>
</gene>
<dbReference type="PANTHER" id="PTHR47055">
    <property type="entry name" value="DDE_TNP_1_7 DOMAIN-CONTAINING PROTEIN"/>
    <property type="match status" value="1"/>
</dbReference>
<sequence>MKPSKKEGIPCSVFYAETAPPRIMNDVLDLVDAGGSGLSTLAILPPDNFAATVTDEESGDENDTDMARLPRSVLRAEIVGLDNASSDDDEDAFEKFFDDDVIALLVKETNRYANRKNRSLGVTEEEMKCVIGVLLLSGYVPVPCRKMLWEISEDCHNELVANSMRRNRFEAIFSYLYVADNNNLPQDDRFAKMRPLFKLLNQKFLLYAPLSERYSIDESMCEYFGKHGCKQFLKGKPIRIR</sequence>
<dbReference type="Proteomes" id="UP000821866">
    <property type="component" value="Chromosome 1"/>
</dbReference>
<feature type="domain" description="PiggyBac transposable element-derived protein" evidence="1">
    <location>
        <begin position="91"/>
        <end position="240"/>
    </location>
</feature>
<dbReference type="GO" id="GO:0043565">
    <property type="term" value="F:sequence-specific DNA binding"/>
    <property type="evidence" value="ECO:0007669"/>
    <property type="project" value="TreeGrafter"/>
</dbReference>
<name>A0A9J6EYD0_RHIMP</name>
<comment type="caution">
    <text evidence="2">The sequence shown here is derived from an EMBL/GenBank/DDBJ whole genome shotgun (WGS) entry which is preliminary data.</text>
</comment>
<keyword evidence="3" id="KW-1185">Reference proteome</keyword>
<accession>A0A9J6EYD0</accession>
<evidence type="ECO:0000313" key="2">
    <source>
        <dbReference type="EMBL" id="KAH8039303.1"/>
    </source>
</evidence>
<reference evidence="2" key="1">
    <citation type="journal article" date="2020" name="Cell">
        <title>Large-Scale Comparative Analyses of Tick Genomes Elucidate Their Genetic Diversity and Vector Capacities.</title>
        <authorList>
            <consortium name="Tick Genome and Microbiome Consortium (TIGMIC)"/>
            <person name="Jia N."/>
            <person name="Wang J."/>
            <person name="Shi W."/>
            <person name="Du L."/>
            <person name="Sun Y."/>
            <person name="Zhan W."/>
            <person name="Jiang J.F."/>
            <person name="Wang Q."/>
            <person name="Zhang B."/>
            <person name="Ji P."/>
            <person name="Bell-Sakyi L."/>
            <person name="Cui X.M."/>
            <person name="Yuan T.T."/>
            <person name="Jiang B.G."/>
            <person name="Yang W.F."/>
            <person name="Lam T.T."/>
            <person name="Chang Q.C."/>
            <person name="Ding S.J."/>
            <person name="Wang X.J."/>
            <person name="Zhu J.G."/>
            <person name="Ruan X.D."/>
            <person name="Zhao L."/>
            <person name="Wei J.T."/>
            <person name="Ye R.Z."/>
            <person name="Que T.C."/>
            <person name="Du C.H."/>
            <person name="Zhou Y.H."/>
            <person name="Cheng J.X."/>
            <person name="Dai P.F."/>
            <person name="Guo W.B."/>
            <person name="Han X.H."/>
            <person name="Huang E.J."/>
            <person name="Li L.F."/>
            <person name="Wei W."/>
            <person name="Gao Y.C."/>
            <person name="Liu J.Z."/>
            <person name="Shao H.Z."/>
            <person name="Wang X."/>
            <person name="Wang C.C."/>
            <person name="Yang T.C."/>
            <person name="Huo Q.B."/>
            <person name="Li W."/>
            <person name="Chen H.Y."/>
            <person name="Chen S.E."/>
            <person name="Zhou L.G."/>
            <person name="Ni X.B."/>
            <person name="Tian J.H."/>
            <person name="Sheng Y."/>
            <person name="Liu T."/>
            <person name="Pan Y.S."/>
            <person name="Xia L.Y."/>
            <person name="Li J."/>
            <person name="Zhao F."/>
            <person name="Cao W.C."/>
        </authorList>
    </citation>
    <scope>NUCLEOTIDE SEQUENCE</scope>
    <source>
        <strain evidence="2">Rmic-2018</strain>
    </source>
</reference>
<evidence type="ECO:0000313" key="3">
    <source>
        <dbReference type="Proteomes" id="UP000821866"/>
    </source>
</evidence>
<dbReference type="AlphaFoldDB" id="A0A9J6EYD0"/>
<dbReference type="EMBL" id="JABSTU010000001">
    <property type="protein sequence ID" value="KAH8039303.1"/>
    <property type="molecule type" value="Genomic_DNA"/>
</dbReference>
<proteinExistence type="predicted"/>
<protein>
    <recommendedName>
        <fullName evidence="1">PiggyBac transposable element-derived protein domain-containing protein</fullName>
    </recommendedName>
</protein>
<reference evidence="2" key="2">
    <citation type="submission" date="2021-09" db="EMBL/GenBank/DDBJ databases">
        <authorList>
            <person name="Jia N."/>
            <person name="Wang J."/>
            <person name="Shi W."/>
            <person name="Du L."/>
            <person name="Sun Y."/>
            <person name="Zhan W."/>
            <person name="Jiang J."/>
            <person name="Wang Q."/>
            <person name="Zhang B."/>
            <person name="Ji P."/>
            <person name="Sakyi L.B."/>
            <person name="Cui X."/>
            <person name="Yuan T."/>
            <person name="Jiang B."/>
            <person name="Yang W."/>
            <person name="Lam T.T.-Y."/>
            <person name="Chang Q."/>
            <person name="Ding S."/>
            <person name="Wang X."/>
            <person name="Zhu J."/>
            <person name="Ruan X."/>
            <person name="Zhao L."/>
            <person name="Wei J."/>
            <person name="Que T."/>
            <person name="Du C."/>
            <person name="Cheng J."/>
            <person name="Dai P."/>
            <person name="Han X."/>
            <person name="Huang E."/>
            <person name="Gao Y."/>
            <person name="Liu J."/>
            <person name="Shao H."/>
            <person name="Ye R."/>
            <person name="Li L."/>
            <person name="Wei W."/>
            <person name="Wang X."/>
            <person name="Wang C."/>
            <person name="Huo Q."/>
            <person name="Li W."/>
            <person name="Guo W."/>
            <person name="Chen H."/>
            <person name="Chen S."/>
            <person name="Zhou L."/>
            <person name="Zhou L."/>
            <person name="Ni X."/>
            <person name="Tian J."/>
            <person name="Zhou Y."/>
            <person name="Sheng Y."/>
            <person name="Liu T."/>
            <person name="Pan Y."/>
            <person name="Xia L."/>
            <person name="Li J."/>
            <person name="Zhao F."/>
            <person name="Cao W."/>
        </authorList>
    </citation>
    <scope>NUCLEOTIDE SEQUENCE</scope>
    <source>
        <strain evidence="2">Rmic-2018</strain>
        <tissue evidence="2">Larvae</tissue>
    </source>
</reference>
<dbReference type="PANTHER" id="PTHR47055:SF3">
    <property type="entry name" value="PHORBOL-ESTER_DAG-TYPE DOMAIN-CONTAINING PROTEIN"/>
    <property type="match status" value="1"/>
</dbReference>
<dbReference type="InterPro" id="IPR029526">
    <property type="entry name" value="PGBD"/>
</dbReference>
<evidence type="ECO:0000259" key="1">
    <source>
        <dbReference type="Pfam" id="PF13843"/>
    </source>
</evidence>